<evidence type="ECO:0000313" key="2">
    <source>
        <dbReference type="RefSeq" id="XP_017302704.1"/>
    </source>
</evidence>
<dbReference type="RefSeq" id="XP_017302704.1">
    <property type="nucleotide sequence ID" value="XM_017447215.1"/>
</dbReference>
<keyword evidence="1" id="KW-1185">Reference proteome</keyword>
<reference evidence="2" key="1">
    <citation type="submission" date="2025-08" db="UniProtKB">
        <authorList>
            <consortium name="RefSeq"/>
        </authorList>
    </citation>
    <scope>IDENTIFICATION</scope>
</reference>
<gene>
    <name evidence="2" type="primary">LOC108253369</name>
</gene>
<dbReference type="PaxDb" id="121845-A0A1S4EKM1"/>
<dbReference type="AlphaFoldDB" id="A0A1S4EKM1"/>
<dbReference type="STRING" id="121845.A0A1S4EKM1"/>
<sequence>MATDTNIESMEYKVNSYLETLNNWLLDRRLSLSVEKSTATIFTSWTKDVNTQLDIKVNNLRLPTIKNPKILGVTFDNLLTYNAHAKTIIERVKKRNNAIKLLGGTDWGKEKETIITAYKTIGRSIINYAAPIWTPQLSNTHWKSLQATQNAALRTATGCHLMTNEDHLHNVTKDGNHLISVQRTGNHPLPYKRRGKYPFPYKERVTTLYRTKNGTLRDLLSNIKHAGQHANVKSLHRLVSMTTREGC</sequence>
<dbReference type="PANTHER" id="PTHR36688:SF1">
    <property type="entry name" value="ENDONUCLEASE_EXONUCLEASE_PHOSPHATASE DOMAIN-CONTAINING PROTEIN"/>
    <property type="match status" value="1"/>
</dbReference>
<dbReference type="Proteomes" id="UP000079169">
    <property type="component" value="Unplaced"/>
</dbReference>
<proteinExistence type="predicted"/>
<dbReference type="OMA" id="DTNIESM"/>
<organism evidence="1 2">
    <name type="scientific">Diaphorina citri</name>
    <name type="common">Asian citrus psyllid</name>
    <dbReference type="NCBI Taxonomy" id="121845"/>
    <lineage>
        <taxon>Eukaryota</taxon>
        <taxon>Metazoa</taxon>
        <taxon>Ecdysozoa</taxon>
        <taxon>Arthropoda</taxon>
        <taxon>Hexapoda</taxon>
        <taxon>Insecta</taxon>
        <taxon>Pterygota</taxon>
        <taxon>Neoptera</taxon>
        <taxon>Paraneoptera</taxon>
        <taxon>Hemiptera</taxon>
        <taxon>Sternorrhyncha</taxon>
        <taxon>Psylloidea</taxon>
        <taxon>Psyllidae</taxon>
        <taxon>Diaphorininae</taxon>
        <taxon>Diaphorina</taxon>
    </lineage>
</organism>
<evidence type="ECO:0000313" key="1">
    <source>
        <dbReference type="Proteomes" id="UP000079169"/>
    </source>
</evidence>
<dbReference type="PANTHER" id="PTHR36688">
    <property type="entry name" value="ENDO/EXONUCLEASE/PHOSPHATASE DOMAIN-CONTAINING PROTEIN"/>
    <property type="match status" value="1"/>
</dbReference>
<name>A0A1S4EKM1_DIACI</name>
<dbReference type="GeneID" id="108253369"/>
<dbReference type="KEGG" id="dci:108253369"/>
<protein>
    <submittedName>
        <fullName evidence="2">Uncharacterized protein LOC108253369</fullName>
    </submittedName>
</protein>
<dbReference type="InterPro" id="IPR052560">
    <property type="entry name" value="RdDP_mobile_element"/>
</dbReference>
<accession>A0A1S4EKM1</accession>